<dbReference type="SUPFAM" id="SSF64307">
    <property type="entry name" value="SirA-like"/>
    <property type="match status" value="1"/>
</dbReference>
<dbReference type="Pfam" id="PF01206">
    <property type="entry name" value="TusA"/>
    <property type="match status" value="1"/>
</dbReference>
<dbReference type="Gene3D" id="3.30.110.40">
    <property type="entry name" value="TusA-like domain"/>
    <property type="match status" value="1"/>
</dbReference>
<dbReference type="InterPro" id="IPR001455">
    <property type="entry name" value="TusA-like"/>
</dbReference>
<dbReference type="Proteomes" id="UP000297713">
    <property type="component" value="Unassembled WGS sequence"/>
</dbReference>
<dbReference type="EMBL" id="LXQC01000192">
    <property type="protein sequence ID" value="TFE66078.1"/>
    <property type="molecule type" value="Genomic_DNA"/>
</dbReference>
<name>A0A4Y8P7A6_9BACT</name>
<comment type="similarity">
    <text evidence="1">Belongs to the sulfur carrier protein TusA family.</text>
</comment>
<evidence type="ECO:0000259" key="2">
    <source>
        <dbReference type="Pfam" id="PF01206"/>
    </source>
</evidence>
<keyword evidence="4" id="KW-1185">Reference proteome</keyword>
<gene>
    <name evidence="3" type="ORF">A7Q10_10280</name>
</gene>
<comment type="caution">
    <text evidence="3">The sequence shown here is derived from an EMBL/GenBank/DDBJ whole genome shotgun (WGS) entry which is preliminary data.</text>
</comment>
<sequence length="87" mass="9899">MHDASTPVQNLAPDEVFDVRGETCPFPAMYSQRKLKKLPAGRVIEILIDHPPAAEETVPGICAEKNWPYHSVKEDGYWRIKVFKTHP</sequence>
<accession>A0A4Y8P7A6</accession>
<dbReference type="OrthoDB" id="9796234at2"/>
<organism evidence="3 4">
    <name type="scientific">Methylacidiphilum caldifontis</name>
    <dbReference type="NCBI Taxonomy" id="2795386"/>
    <lineage>
        <taxon>Bacteria</taxon>
        <taxon>Pseudomonadati</taxon>
        <taxon>Verrucomicrobiota</taxon>
        <taxon>Methylacidiphilae</taxon>
        <taxon>Methylacidiphilales</taxon>
        <taxon>Methylacidiphilaceae</taxon>
        <taxon>Methylacidiphilum (ex Ratnadevi et al. 2023)</taxon>
    </lineage>
</organism>
<dbReference type="PANTHER" id="PTHR33279">
    <property type="entry name" value="SULFUR CARRIER PROTEIN YEDF-RELATED"/>
    <property type="match status" value="1"/>
</dbReference>
<dbReference type="PANTHER" id="PTHR33279:SF18">
    <property type="entry name" value="SULFUR CARRIER PROTEIN MJ0990-RELATED"/>
    <property type="match status" value="1"/>
</dbReference>
<evidence type="ECO:0000256" key="1">
    <source>
        <dbReference type="ARBA" id="ARBA00008984"/>
    </source>
</evidence>
<dbReference type="RefSeq" id="WP_013986184.1">
    <property type="nucleotide sequence ID" value="NZ_LXQC01000192.1"/>
</dbReference>
<evidence type="ECO:0000313" key="4">
    <source>
        <dbReference type="Proteomes" id="UP000297713"/>
    </source>
</evidence>
<reference evidence="3 4" key="1">
    <citation type="submission" date="2016-05" db="EMBL/GenBank/DDBJ databases">
        <title>Diversity and Homogeneity among Thermoacidophilic Verrucomicrobia Methanotrophs Linked with Geographical Origin.</title>
        <authorList>
            <person name="Erikstad H.-A."/>
            <person name="Smestad N.B."/>
            <person name="Ceballos R.M."/>
            <person name="Birkeland N.-K."/>
        </authorList>
    </citation>
    <scope>NUCLEOTIDE SEQUENCE [LARGE SCALE GENOMIC DNA]</scope>
    <source>
        <strain evidence="3 4">Phi</strain>
    </source>
</reference>
<feature type="domain" description="UPF0033" evidence="2">
    <location>
        <begin position="17"/>
        <end position="82"/>
    </location>
</feature>
<evidence type="ECO:0000313" key="3">
    <source>
        <dbReference type="EMBL" id="TFE66078.1"/>
    </source>
</evidence>
<protein>
    <submittedName>
        <fullName evidence="3">Response regulator SirA</fullName>
    </submittedName>
</protein>
<proteinExistence type="inferred from homology"/>
<dbReference type="CDD" id="cd00291">
    <property type="entry name" value="SirA_YedF_YeeD"/>
    <property type="match status" value="1"/>
</dbReference>
<dbReference type="InterPro" id="IPR036868">
    <property type="entry name" value="TusA-like_sf"/>
</dbReference>
<dbReference type="AlphaFoldDB" id="A0A4Y8P7A6"/>